<dbReference type="RefSeq" id="WP_002338156.1">
    <property type="nucleotide sequence ID" value="NZ_KY290886.1"/>
</dbReference>
<organism evidence="3">
    <name type="scientific">Enterococcus faecalis</name>
    <name type="common">Streptococcus faecalis</name>
    <dbReference type="NCBI Taxonomy" id="1351"/>
    <lineage>
        <taxon>Bacteria</taxon>
        <taxon>Bacillati</taxon>
        <taxon>Bacillota</taxon>
        <taxon>Bacilli</taxon>
        <taxon>Lactobacillales</taxon>
        <taxon>Enterococcaceae</taxon>
        <taxon>Enterococcus</taxon>
    </lineage>
</organism>
<feature type="domain" description="DUF2786" evidence="1">
    <location>
        <begin position="8"/>
        <end position="46"/>
    </location>
</feature>
<sequence length="325" mass="38032">MEDKKYSKIIKKIKGLLAIAKDENQDEESQSAFVLAQRLMLQYKIDKNDVFDTEDEIEPIGEESVTIYKKLYWWERSLGSIIAENFRVKMFYNSKKEKGERKSKSKIVFYGFGSDLELAKEMYFLAYEVIVFHTNQYIKNWYQDTDMKRSRYITESVKSSYISGFLVGLQKRFEEQISVLAERYEVMVLIPKAVEESFDKYSKDFSSYSTNTPPVSVDHAYQEGVREAKKIDLTKSTVDTDYSSLVGRIIRFNQGVTRGLIAEITSVSDDLLNLLVMNCVSEYASEDNPSFYHWKVDKEYDYEILSFNDPMSKKFKKNKVDIMEN</sequence>
<keyword evidence="3" id="KW-0614">Plasmid</keyword>
<dbReference type="InterPro" id="IPR024498">
    <property type="entry name" value="DUF2786"/>
</dbReference>
<feature type="domain" description="DUF7168" evidence="2">
    <location>
        <begin position="64"/>
        <end position="199"/>
    </location>
</feature>
<reference evidence="3" key="1">
    <citation type="submission" date="2016-12" db="EMBL/GenBank/DDBJ databases">
        <title>Genetic characterization of cointegrate plasmids responsible for the mobilization of pRUM-like and pLAG, via pHTbeta, from Enterococcus faecium to E. faecalis.</title>
        <authorList>
            <person name="Di Sante L."/>
            <person name="Morroni G."/>
            <person name="Vignaroli C."/>
            <person name="Brenciani A."/>
        </authorList>
    </citation>
    <scope>NUCLEOTIDE SEQUENCE</scope>
    <source>
        <strain evidence="3">Transconjugant T4</strain>
        <plasmid evidence="3">pJH-T4</plasmid>
    </source>
</reference>
<evidence type="ECO:0000313" key="3">
    <source>
        <dbReference type="EMBL" id="ARQ19175.1"/>
    </source>
</evidence>
<geneLocation type="plasmid" evidence="3">
    <name>pJH-T4</name>
</geneLocation>
<protein>
    <submittedName>
        <fullName evidence="3">Uncharacterized protein</fullName>
    </submittedName>
</protein>
<proteinExistence type="predicted"/>
<dbReference type="InterPro" id="IPR055592">
    <property type="entry name" value="DUF7168"/>
</dbReference>
<dbReference type="Pfam" id="PF23771">
    <property type="entry name" value="DUF7168"/>
    <property type="match status" value="1"/>
</dbReference>
<evidence type="ECO:0000259" key="2">
    <source>
        <dbReference type="Pfam" id="PF23771"/>
    </source>
</evidence>
<dbReference type="EMBL" id="KY290886">
    <property type="protein sequence ID" value="ARQ19175.1"/>
    <property type="molecule type" value="Genomic_DNA"/>
</dbReference>
<name>A0A2H4HIB6_ENTFL</name>
<accession>A0A2H4HIB6</accession>
<evidence type="ECO:0000259" key="1">
    <source>
        <dbReference type="Pfam" id="PF10979"/>
    </source>
</evidence>
<dbReference type="AlphaFoldDB" id="A0A2H4HIB6"/>
<dbReference type="Pfam" id="PF10979">
    <property type="entry name" value="DUF2786"/>
    <property type="match status" value="1"/>
</dbReference>